<evidence type="ECO:0000256" key="3">
    <source>
        <dbReference type="RuleBase" id="RU000363"/>
    </source>
</evidence>
<comment type="similarity">
    <text evidence="1 3">Belongs to the short-chain dehydrogenases/reductases (SDR) family.</text>
</comment>
<comment type="caution">
    <text evidence="4">The sequence shown here is derived from an EMBL/GenBank/DDBJ whole genome shotgun (WGS) entry which is preliminary data.</text>
</comment>
<dbReference type="InterPro" id="IPR002347">
    <property type="entry name" value="SDR_fam"/>
</dbReference>
<keyword evidence="2" id="KW-0560">Oxidoreductase</keyword>
<dbReference type="Gene3D" id="3.40.50.720">
    <property type="entry name" value="NAD(P)-binding Rossmann-like Domain"/>
    <property type="match status" value="1"/>
</dbReference>
<name>A0ABP3RG06_9HYPH</name>
<sequence>MTATIAKTWAITGASSGIGLAVTQQLLKQGSKVVALVRSPQKLQSLKNQYADQLIIIELDLNQTEKIASTIQAAFNAAGRIDVILSAAGYALVGAAEELSEADITAHIEANLLAPIFIAKAALPFLRHQKHGHIMHISSEGGHITYPSASIYHASKWGAEGFFDALAKEVQALNIAVTLIEPGRIKTGFDEHAHVTDIAIEDYRKSAVGAYFRLLAMGRFPMIGDAEKVATRIIETSTMPKPVLRLVLGSDSYKNITRETQKRLDSFIAQAETAAQTDAED</sequence>
<protein>
    <submittedName>
        <fullName evidence="4">SDR family oxidoreductase</fullName>
    </submittedName>
</protein>
<dbReference type="NCBIfam" id="NF005065">
    <property type="entry name" value="PRK06482.1"/>
    <property type="match status" value="1"/>
</dbReference>
<dbReference type="Proteomes" id="UP001424441">
    <property type="component" value="Unassembled WGS sequence"/>
</dbReference>
<evidence type="ECO:0000256" key="2">
    <source>
        <dbReference type="ARBA" id="ARBA00023002"/>
    </source>
</evidence>
<dbReference type="InterPro" id="IPR051911">
    <property type="entry name" value="SDR_oxidoreductase"/>
</dbReference>
<reference evidence="5" key="1">
    <citation type="journal article" date="2019" name="Int. J. Syst. Evol. Microbiol.">
        <title>The Global Catalogue of Microorganisms (GCM) 10K type strain sequencing project: providing services to taxonomists for standard genome sequencing and annotation.</title>
        <authorList>
            <consortium name="The Broad Institute Genomics Platform"/>
            <consortium name="The Broad Institute Genome Sequencing Center for Infectious Disease"/>
            <person name="Wu L."/>
            <person name="Ma J."/>
        </authorList>
    </citation>
    <scope>NUCLEOTIDE SEQUENCE [LARGE SCALE GENOMIC DNA]</scope>
    <source>
        <strain evidence="5">JCM 15115</strain>
    </source>
</reference>
<evidence type="ECO:0000313" key="4">
    <source>
        <dbReference type="EMBL" id="GAA0609294.1"/>
    </source>
</evidence>
<dbReference type="PRINTS" id="PR00080">
    <property type="entry name" value="SDRFAMILY"/>
</dbReference>
<evidence type="ECO:0000313" key="5">
    <source>
        <dbReference type="Proteomes" id="UP001424441"/>
    </source>
</evidence>
<evidence type="ECO:0000256" key="1">
    <source>
        <dbReference type="ARBA" id="ARBA00006484"/>
    </source>
</evidence>
<keyword evidence="5" id="KW-1185">Reference proteome</keyword>
<dbReference type="PANTHER" id="PTHR43976:SF16">
    <property type="entry name" value="SHORT-CHAIN DEHYDROGENASE_REDUCTASE FAMILY PROTEIN"/>
    <property type="match status" value="1"/>
</dbReference>
<dbReference type="RefSeq" id="WP_343806327.1">
    <property type="nucleotide sequence ID" value="NZ_BAAADE010000006.1"/>
</dbReference>
<organism evidence="4 5">
    <name type="scientific">Paenochrobactrum glaciei</name>
    <dbReference type="NCBI Taxonomy" id="486407"/>
    <lineage>
        <taxon>Bacteria</taxon>
        <taxon>Pseudomonadati</taxon>
        <taxon>Pseudomonadota</taxon>
        <taxon>Alphaproteobacteria</taxon>
        <taxon>Hyphomicrobiales</taxon>
        <taxon>Brucellaceae</taxon>
        <taxon>Paenochrobactrum</taxon>
    </lineage>
</organism>
<dbReference type="PRINTS" id="PR00081">
    <property type="entry name" value="GDHRDH"/>
</dbReference>
<dbReference type="SUPFAM" id="SSF51735">
    <property type="entry name" value="NAD(P)-binding Rossmann-fold domains"/>
    <property type="match status" value="1"/>
</dbReference>
<proteinExistence type="inferred from homology"/>
<dbReference type="InterPro" id="IPR036291">
    <property type="entry name" value="NAD(P)-bd_dom_sf"/>
</dbReference>
<gene>
    <name evidence="4" type="ORF">GCM10008943_26120</name>
</gene>
<dbReference type="EMBL" id="BAAADE010000006">
    <property type="protein sequence ID" value="GAA0609294.1"/>
    <property type="molecule type" value="Genomic_DNA"/>
</dbReference>
<dbReference type="Pfam" id="PF00106">
    <property type="entry name" value="adh_short"/>
    <property type="match status" value="1"/>
</dbReference>
<accession>A0ABP3RG06</accession>
<dbReference type="PANTHER" id="PTHR43976">
    <property type="entry name" value="SHORT CHAIN DEHYDROGENASE"/>
    <property type="match status" value="1"/>
</dbReference>